<dbReference type="GO" id="GO:0016616">
    <property type="term" value="F:oxidoreductase activity, acting on the CH-OH group of donors, NAD or NADP as acceptor"/>
    <property type="evidence" value="ECO:0007669"/>
    <property type="project" value="TreeGrafter"/>
</dbReference>
<dbReference type="EMBL" id="NAJM01000058">
    <property type="protein sequence ID" value="RVX66598.1"/>
    <property type="molecule type" value="Genomic_DNA"/>
</dbReference>
<comment type="caution">
    <text evidence="4">The sequence shown here is derived from an EMBL/GenBank/DDBJ whole genome shotgun (WGS) entry which is preliminary data.</text>
</comment>
<evidence type="ECO:0000313" key="4">
    <source>
        <dbReference type="EMBL" id="RVX66598.1"/>
    </source>
</evidence>
<evidence type="ECO:0000259" key="3">
    <source>
        <dbReference type="Pfam" id="PF01370"/>
    </source>
</evidence>
<accession>A0A438MSE4</accession>
<dbReference type="AlphaFoldDB" id="A0A438MSE4"/>
<dbReference type="Pfam" id="PF01370">
    <property type="entry name" value="Epimerase"/>
    <property type="match status" value="1"/>
</dbReference>
<dbReference type="VEuPathDB" id="FungiDB:PV10_04485"/>
<dbReference type="PANTHER" id="PTHR10366">
    <property type="entry name" value="NAD DEPENDENT EPIMERASE/DEHYDRATASE"/>
    <property type="match status" value="1"/>
</dbReference>
<dbReference type="OrthoDB" id="2735536at2759"/>
<dbReference type="InterPro" id="IPR001509">
    <property type="entry name" value="Epimerase_deHydtase"/>
</dbReference>
<reference evidence="4 5" key="1">
    <citation type="submission" date="2017-03" db="EMBL/GenBank/DDBJ databases">
        <title>Genomes of endolithic fungi from Antarctica.</title>
        <authorList>
            <person name="Coleine C."/>
            <person name="Masonjones S."/>
            <person name="Stajich J.E."/>
        </authorList>
    </citation>
    <scope>NUCLEOTIDE SEQUENCE [LARGE SCALE GENOMIC DNA]</scope>
    <source>
        <strain evidence="4 5">CCFEE 6314</strain>
    </source>
</reference>
<evidence type="ECO:0000313" key="5">
    <source>
        <dbReference type="Proteomes" id="UP000288859"/>
    </source>
</evidence>
<name>A0A438MSE4_EXOME</name>
<dbReference type="PANTHER" id="PTHR10366:SF562">
    <property type="entry name" value="ALDEHYDE REDUCTASE II (AFU_ORTHOLOGUE AFUA_1G11360)"/>
    <property type="match status" value="1"/>
</dbReference>
<feature type="domain" description="NAD-dependent epimerase/dehydratase" evidence="3">
    <location>
        <begin position="13"/>
        <end position="141"/>
    </location>
</feature>
<protein>
    <recommendedName>
        <fullName evidence="3">NAD-dependent epimerase/dehydratase domain-containing protein</fullName>
    </recommendedName>
</protein>
<comment type="similarity">
    <text evidence="2">Belongs to the NAD(P)-dependent epimerase/dehydratase family. Dihydroflavonol-4-reductase subfamily.</text>
</comment>
<dbReference type="InterPro" id="IPR050425">
    <property type="entry name" value="NAD(P)_dehydrat-like"/>
</dbReference>
<organism evidence="4 5">
    <name type="scientific">Exophiala mesophila</name>
    <name type="common">Black yeast-like fungus</name>
    <dbReference type="NCBI Taxonomy" id="212818"/>
    <lineage>
        <taxon>Eukaryota</taxon>
        <taxon>Fungi</taxon>
        <taxon>Dikarya</taxon>
        <taxon>Ascomycota</taxon>
        <taxon>Pezizomycotina</taxon>
        <taxon>Eurotiomycetes</taxon>
        <taxon>Chaetothyriomycetidae</taxon>
        <taxon>Chaetothyriales</taxon>
        <taxon>Herpotrichiellaceae</taxon>
        <taxon>Exophiala</taxon>
    </lineage>
</organism>
<evidence type="ECO:0000256" key="1">
    <source>
        <dbReference type="ARBA" id="ARBA00023002"/>
    </source>
</evidence>
<evidence type="ECO:0000256" key="2">
    <source>
        <dbReference type="ARBA" id="ARBA00023445"/>
    </source>
</evidence>
<dbReference type="InterPro" id="IPR036291">
    <property type="entry name" value="NAD(P)-bd_dom_sf"/>
</dbReference>
<proteinExistence type="inferred from homology"/>
<keyword evidence="1" id="KW-0560">Oxidoreductase</keyword>
<sequence length="366" mass="40028">MISQRRLAKGDLVLVTGANGYIASHIIDLLLEEGYHVRGTVRANKPWLEKLFSDRHGPGKFHTIIVQGMEIEGAFDEAIKGVQGVVHAASDLSISSDPNVVIPKVEAGVLNLVKAAAAQQSAVKSFVLTSSIAASYALSPHFTTDSTSIDEDTWNDGAVRAAWSKETAEGDRAFQVHAASKTEAERHAWKWVAQHKPGFAFNSVLPAFNTGPILCPEIFGSSMGYLRGLLDGNDFITQFLPPRESFVPLCFFRPVKEATLTDRAMPERYIDVRDDARIHVAALLDPQVSNQRLFACVSSFSWSDMIALLHKLRPNNTKIPACSDHLNVQDMMDIKPIRKAEDLIKRFFGVAGFVSLEDSAAAGIGV</sequence>
<dbReference type="Gene3D" id="3.40.50.720">
    <property type="entry name" value="NAD(P)-binding Rossmann-like Domain"/>
    <property type="match status" value="1"/>
</dbReference>
<dbReference type="Proteomes" id="UP000288859">
    <property type="component" value="Unassembled WGS sequence"/>
</dbReference>
<gene>
    <name evidence="4" type="ORF">B0A52_09349</name>
</gene>
<dbReference type="SUPFAM" id="SSF51735">
    <property type="entry name" value="NAD(P)-binding Rossmann-fold domains"/>
    <property type="match status" value="1"/>
</dbReference>